<dbReference type="Proteomes" id="UP000185478">
    <property type="component" value="Chromosome"/>
</dbReference>
<evidence type="ECO:0000256" key="1">
    <source>
        <dbReference type="ARBA" id="ARBA00022475"/>
    </source>
</evidence>
<dbReference type="EMBL" id="CP009245">
    <property type="protein sequence ID" value="APT83849.1"/>
    <property type="molecule type" value="Genomic_DNA"/>
</dbReference>
<keyword evidence="1" id="KW-1003">Cell membrane</keyword>
<dbReference type="InterPro" id="IPR025971">
    <property type="entry name" value="LppP/LprE"/>
</dbReference>
<evidence type="ECO:0000256" key="5">
    <source>
        <dbReference type="ARBA" id="ARBA00023288"/>
    </source>
</evidence>
<keyword evidence="8" id="KW-1185">Reference proteome</keyword>
<proteinExistence type="predicted"/>
<dbReference type="AlphaFoldDB" id="A0A1L7CDD5"/>
<evidence type="ECO:0000256" key="4">
    <source>
        <dbReference type="ARBA" id="ARBA00023139"/>
    </source>
</evidence>
<dbReference type="KEGG" id="caqu:CAQU_00715"/>
<evidence type="ECO:0000256" key="2">
    <source>
        <dbReference type="ARBA" id="ARBA00022729"/>
    </source>
</evidence>
<gene>
    <name evidence="7" type="ORF">CAQU_00715</name>
</gene>
<feature type="region of interest" description="Disordered" evidence="6">
    <location>
        <begin position="95"/>
        <end position="126"/>
    </location>
</feature>
<protein>
    <submittedName>
        <fullName evidence="7">Uncharacterized protein</fullName>
    </submittedName>
</protein>
<keyword evidence="3" id="KW-0472">Membrane</keyword>
<evidence type="ECO:0000256" key="6">
    <source>
        <dbReference type="SAM" id="MobiDB-lite"/>
    </source>
</evidence>
<evidence type="ECO:0000256" key="3">
    <source>
        <dbReference type="ARBA" id="ARBA00023136"/>
    </source>
</evidence>
<feature type="compositionally biased region" description="Low complexity" evidence="6">
    <location>
        <begin position="114"/>
        <end position="126"/>
    </location>
</feature>
<keyword evidence="2" id="KW-0732">Signal</keyword>
<organism evidence="7 8">
    <name type="scientific">Corynebacterium aquilae DSM 44791</name>
    <dbReference type="NCBI Taxonomy" id="1431546"/>
    <lineage>
        <taxon>Bacteria</taxon>
        <taxon>Bacillati</taxon>
        <taxon>Actinomycetota</taxon>
        <taxon>Actinomycetes</taxon>
        <taxon>Mycobacteriales</taxon>
        <taxon>Corynebacteriaceae</taxon>
        <taxon>Corynebacterium</taxon>
    </lineage>
</organism>
<reference evidence="7 8" key="1">
    <citation type="submission" date="2014-08" db="EMBL/GenBank/DDBJ databases">
        <title>Complete genome sequence of Corynebacterium aquilae S-613T(T) (=DSM 44791(T)), isolated from the choana of a healthy golden eagle.</title>
        <authorList>
            <person name="Ruckert C."/>
            <person name="Albersmeier A."/>
            <person name="Winkler A."/>
            <person name="Kalinowski J."/>
        </authorList>
    </citation>
    <scope>NUCLEOTIDE SEQUENCE [LARGE SCALE GENOMIC DNA]</scope>
    <source>
        <strain evidence="7 8">S-613</strain>
    </source>
</reference>
<sequence length="179" mass="18977">MPVLSPKAIGPAVFSYRIVSDEFDPCSPLSWVVLGGHAVSKGQDGKAIADTDREGVVWFRYGTPVNDPHPILLPRVGGVTRLDNHSARVTYFVTDEDPEAATTSEAPDAEEASSAETPTASMPAPEGFTAADVKFTTAFAPGDRVTIENNDLPRRANYQAVQIDVGQFLTGTTGQPSGS</sequence>
<accession>A0A1L7CDD5</accession>
<name>A0A1L7CDD5_9CORY</name>
<dbReference type="Pfam" id="PF14041">
    <property type="entry name" value="Lipoprotein_21"/>
    <property type="match status" value="1"/>
</dbReference>
<evidence type="ECO:0000313" key="7">
    <source>
        <dbReference type="EMBL" id="APT83849.1"/>
    </source>
</evidence>
<evidence type="ECO:0000313" key="8">
    <source>
        <dbReference type="Proteomes" id="UP000185478"/>
    </source>
</evidence>
<keyword evidence="5" id="KW-0449">Lipoprotein</keyword>
<keyword evidence="4" id="KW-0564">Palmitate</keyword>